<organism evidence="3 4">
    <name type="scientific">Lacihabitans soyangensis</name>
    <dbReference type="NCBI Taxonomy" id="869394"/>
    <lineage>
        <taxon>Bacteria</taxon>
        <taxon>Pseudomonadati</taxon>
        <taxon>Bacteroidota</taxon>
        <taxon>Cytophagia</taxon>
        <taxon>Cytophagales</taxon>
        <taxon>Leadbetterellaceae</taxon>
        <taxon>Lacihabitans</taxon>
    </lineage>
</organism>
<feature type="transmembrane region" description="Helical" evidence="2">
    <location>
        <begin position="37"/>
        <end position="55"/>
    </location>
</feature>
<evidence type="ECO:0000256" key="1">
    <source>
        <dbReference type="SAM" id="Coils"/>
    </source>
</evidence>
<gene>
    <name evidence="3" type="ORF">EGI31_16235</name>
</gene>
<evidence type="ECO:0000313" key="3">
    <source>
        <dbReference type="EMBL" id="MCP9764490.1"/>
    </source>
</evidence>
<protein>
    <submittedName>
        <fullName evidence="3">Uncharacterized protein</fullName>
    </submittedName>
</protein>
<evidence type="ECO:0000313" key="4">
    <source>
        <dbReference type="Proteomes" id="UP001204144"/>
    </source>
</evidence>
<keyword evidence="1" id="KW-0175">Coiled coil</keyword>
<dbReference type="AlphaFoldDB" id="A0AAE3H7I0"/>
<dbReference type="EMBL" id="RJUF01000174">
    <property type="protein sequence ID" value="MCP9764490.1"/>
    <property type="molecule type" value="Genomic_DNA"/>
</dbReference>
<keyword evidence="2" id="KW-0472">Membrane</keyword>
<sequence>MTISPTPDPSPAGRGEIKFEFKIIIIMWNRLDRDGKVSVLWYVLIFVGLSVWGLGFGKLEVGEWLAFVVLLGLNIAGEFNEAAARTGLRQAQADREKAEAECKEVEERLIVVEQIAHGLIRNRSTKDRIFVENRWGAYRRKYNV</sequence>
<proteinExistence type="predicted"/>
<comment type="caution">
    <text evidence="3">The sequence shown here is derived from an EMBL/GenBank/DDBJ whole genome shotgun (WGS) entry which is preliminary data.</text>
</comment>
<keyword evidence="2" id="KW-0812">Transmembrane</keyword>
<feature type="coiled-coil region" evidence="1">
    <location>
        <begin position="81"/>
        <end position="115"/>
    </location>
</feature>
<feature type="transmembrane region" description="Helical" evidence="2">
    <location>
        <begin position="61"/>
        <end position="79"/>
    </location>
</feature>
<keyword evidence="4" id="KW-1185">Reference proteome</keyword>
<keyword evidence="2" id="KW-1133">Transmembrane helix</keyword>
<name>A0AAE3H7I0_9BACT</name>
<reference evidence="3 4" key="1">
    <citation type="submission" date="2018-11" db="EMBL/GenBank/DDBJ databases">
        <title>Novel bacteria species description.</title>
        <authorList>
            <person name="Han J.-H."/>
        </authorList>
    </citation>
    <scope>NUCLEOTIDE SEQUENCE [LARGE SCALE GENOMIC DNA]</scope>
    <source>
        <strain evidence="3 4">KCTC23259</strain>
    </source>
</reference>
<dbReference type="Proteomes" id="UP001204144">
    <property type="component" value="Unassembled WGS sequence"/>
</dbReference>
<accession>A0AAE3H7I0</accession>
<evidence type="ECO:0000256" key="2">
    <source>
        <dbReference type="SAM" id="Phobius"/>
    </source>
</evidence>